<keyword evidence="18" id="KW-0206">Cytoskeleton</keyword>
<feature type="region of interest" description="Disordered" evidence="22">
    <location>
        <begin position="3459"/>
        <end position="3489"/>
    </location>
</feature>
<dbReference type="Pfam" id="PF18199">
    <property type="entry name" value="Dynein_C"/>
    <property type="match status" value="1"/>
</dbReference>
<keyword evidence="10" id="KW-0547">Nucleotide-binding</keyword>
<dbReference type="PANTHER" id="PTHR45703">
    <property type="entry name" value="DYNEIN HEAVY CHAIN"/>
    <property type="match status" value="1"/>
</dbReference>
<evidence type="ECO:0000259" key="31">
    <source>
        <dbReference type="Pfam" id="PF18199"/>
    </source>
</evidence>
<dbReference type="Gene3D" id="1.20.920.30">
    <property type="match status" value="1"/>
</dbReference>
<dbReference type="InterPro" id="IPR013594">
    <property type="entry name" value="Dynein_heavy_tail"/>
</dbReference>
<evidence type="ECO:0000256" key="2">
    <source>
        <dbReference type="ARBA" id="ARBA00004202"/>
    </source>
</evidence>
<dbReference type="InterPro" id="IPR024317">
    <property type="entry name" value="Dynein_heavy_chain_D4_dom"/>
</dbReference>
<dbReference type="Pfam" id="PF25007">
    <property type="entry name" value="DYH2-5-8_CC"/>
    <property type="match status" value="1"/>
</dbReference>
<dbReference type="InterPro" id="IPR035706">
    <property type="entry name" value="AAA_9"/>
</dbReference>
<dbReference type="GO" id="GO:0030286">
    <property type="term" value="C:dynein complex"/>
    <property type="evidence" value="ECO:0007669"/>
    <property type="project" value="UniProtKB-KW"/>
</dbReference>
<feature type="coiled-coil region" evidence="21">
    <location>
        <begin position="3753"/>
        <end position="3836"/>
    </location>
</feature>
<dbReference type="GO" id="GO:0005524">
    <property type="term" value="F:ATP binding"/>
    <property type="evidence" value="ECO:0007669"/>
    <property type="project" value="UniProtKB-KW"/>
</dbReference>
<evidence type="ECO:0000259" key="29">
    <source>
        <dbReference type="Pfam" id="PF12781"/>
    </source>
</evidence>
<dbReference type="Gene3D" id="1.20.140.100">
    <property type="entry name" value="Dynein heavy chain, N-terminal domain 2"/>
    <property type="match status" value="1"/>
</dbReference>
<evidence type="ECO:0000259" key="34">
    <source>
        <dbReference type="Pfam" id="PF25007"/>
    </source>
</evidence>
<evidence type="ECO:0000259" key="27">
    <source>
        <dbReference type="Pfam" id="PF12777"/>
    </source>
</evidence>
<keyword evidence="14 21" id="KW-0175">Coiled coil</keyword>
<dbReference type="Pfam" id="PF03028">
    <property type="entry name" value="Dynein_heavy"/>
    <property type="match status" value="1"/>
</dbReference>
<keyword evidence="16" id="KW-0472">Membrane</keyword>
<proteinExistence type="inferred from homology"/>
<dbReference type="Gene3D" id="1.10.8.720">
    <property type="entry name" value="Region D6 of dynein motor"/>
    <property type="match status" value="1"/>
</dbReference>
<dbReference type="GO" id="GO:0005874">
    <property type="term" value="C:microtubule"/>
    <property type="evidence" value="ECO:0007669"/>
    <property type="project" value="UniProtKB-KW"/>
</dbReference>
<dbReference type="Gene3D" id="6.10.140.1060">
    <property type="match status" value="1"/>
</dbReference>
<evidence type="ECO:0000256" key="4">
    <source>
        <dbReference type="ARBA" id="ARBA00008887"/>
    </source>
</evidence>
<dbReference type="InterPro" id="IPR043157">
    <property type="entry name" value="Dynein_AAA1S"/>
</dbReference>
<dbReference type="Gene3D" id="1.10.8.1220">
    <property type="match status" value="1"/>
</dbReference>
<evidence type="ECO:0000256" key="1">
    <source>
        <dbReference type="ARBA" id="ARBA00004138"/>
    </source>
</evidence>
<dbReference type="Pfam" id="PF08385">
    <property type="entry name" value="DHC_N1"/>
    <property type="match status" value="1"/>
</dbReference>
<evidence type="ECO:0000256" key="5">
    <source>
        <dbReference type="ARBA" id="ARBA00022473"/>
    </source>
</evidence>
<keyword evidence="6" id="KW-1003">Cell membrane</keyword>
<feature type="domain" description="Dynein heavy chain linker" evidence="25">
    <location>
        <begin position="1132"/>
        <end position="1537"/>
    </location>
</feature>
<dbReference type="InterPro" id="IPR041228">
    <property type="entry name" value="Dynein_C"/>
</dbReference>
<dbReference type="InterPro" id="IPR035699">
    <property type="entry name" value="AAA_6"/>
</dbReference>
<evidence type="ECO:0000259" key="32">
    <source>
        <dbReference type="Pfam" id="PF21264"/>
    </source>
</evidence>
<evidence type="ECO:0000256" key="17">
    <source>
        <dbReference type="ARBA" id="ARBA00023175"/>
    </source>
</evidence>
<gene>
    <name evidence="35" type="ORF">PECAL_3P18960</name>
</gene>
<dbReference type="Pfam" id="PF12781">
    <property type="entry name" value="AAA_9"/>
    <property type="match status" value="1"/>
</dbReference>
<feature type="domain" description="Dynein heavy chain C-terminal" evidence="31">
    <location>
        <begin position="4682"/>
        <end position="4946"/>
    </location>
</feature>
<comment type="caution">
    <text evidence="35">The sequence shown here is derived from an EMBL/GenBank/DDBJ whole genome shotgun (WGS) entry which is preliminary data.</text>
</comment>
<evidence type="ECO:0000259" key="25">
    <source>
        <dbReference type="Pfam" id="PF08393"/>
    </source>
</evidence>
<accession>A0A8J2SHJ0</accession>
<dbReference type="InterPro" id="IPR026983">
    <property type="entry name" value="DHC"/>
</dbReference>
<dbReference type="InterPro" id="IPR004273">
    <property type="entry name" value="Dynein_heavy_D6_P-loop"/>
</dbReference>
<evidence type="ECO:0000256" key="16">
    <source>
        <dbReference type="ARBA" id="ARBA00023136"/>
    </source>
</evidence>
<dbReference type="Pfam" id="PF21264">
    <property type="entry name" value="DYNC2H1_AAA_dom"/>
    <property type="match status" value="1"/>
</dbReference>
<dbReference type="FunFam" id="1.20.920.20:FF:000002">
    <property type="entry name" value="Cytoplasmic dynein 1 heavy chain"/>
    <property type="match status" value="1"/>
</dbReference>
<dbReference type="SUPFAM" id="SSF52540">
    <property type="entry name" value="P-loop containing nucleoside triphosphate hydrolases"/>
    <property type="match status" value="5"/>
</dbReference>
<evidence type="ECO:0000256" key="7">
    <source>
        <dbReference type="ARBA" id="ARBA00022490"/>
    </source>
</evidence>
<feature type="domain" description="Dynein heavy chain AAA module D4" evidence="28">
    <location>
        <begin position="3235"/>
        <end position="3432"/>
    </location>
</feature>
<comment type="similarity">
    <text evidence="4">Belongs to the dynein heavy chain family.</text>
</comment>
<dbReference type="InterPro" id="IPR042219">
    <property type="entry name" value="AAA_lid_11_sf"/>
</dbReference>
<evidence type="ECO:0000256" key="9">
    <source>
        <dbReference type="ARBA" id="ARBA00022737"/>
    </source>
</evidence>
<dbReference type="Gene3D" id="1.20.1270.280">
    <property type="match status" value="1"/>
</dbReference>
<dbReference type="Gene3D" id="3.20.180.20">
    <property type="entry name" value="Dynein heavy chain, N-terminal domain 2"/>
    <property type="match status" value="1"/>
</dbReference>
<evidence type="ECO:0000259" key="33">
    <source>
        <dbReference type="Pfam" id="PF22597"/>
    </source>
</evidence>
<evidence type="ECO:0000259" key="23">
    <source>
        <dbReference type="Pfam" id="PF03028"/>
    </source>
</evidence>
<dbReference type="Pfam" id="PF12775">
    <property type="entry name" value="AAA_7"/>
    <property type="match status" value="1"/>
</dbReference>
<feature type="domain" description="Dynein heavy chain tail" evidence="24">
    <location>
        <begin position="197"/>
        <end position="657"/>
    </location>
</feature>
<keyword evidence="7" id="KW-0963">Cytoplasm</keyword>
<dbReference type="Gene3D" id="3.10.490.20">
    <property type="match status" value="1"/>
</dbReference>
<dbReference type="Pfam" id="PF08393">
    <property type="entry name" value="DHC_N2"/>
    <property type="match status" value="1"/>
</dbReference>
<feature type="domain" description="Dynein 2 heavy chain 1 cytoplasmic ATPase lid" evidence="33">
    <location>
        <begin position="3077"/>
        <end position="3149"/>
    </location>
</feature>
<evidence type="ECO:0000256" key="15">
    <source>
        <dbReference type="ARBA" id="ARBA00023069"/>
    </source>
</evidence>
<dbReference type="InterPro" id="IPR024743">
    <property type="entry name" value="Dynein_HC_stalk"/>
</dbReference>
<comment type="subcellular location">
    <subcellularLocation>
        <location evidence="2">Cell membrane</location>
        <topology evidence="2">Peripheral membrane protein</topology>
    </subcellularLocation>
    <subcellularLocation>
        <location evidence="1">Cell projection</location>
        <location evidence="1">Cilium</location>
    </subcellularLocation>
    <subcellularLocation>
        <location evidence="3">Cytoplasm</location>
        <location evidence="3">Cytoskeleton</location>
    </subcellularLocation>
</comment>
<dbReference type="InterPro" id="IPR042222">
    <property type="entry name" value="Dynein_2_N"/>
</dbReference>
<dbReference type="GO" id="GO:0007018">
    <property type="term" value="P:microtubule-based movement"/>
    <property type="evidence" value="ECO:0007669"/>
    <property type="project" value="InterPro"/>
</dbReference>
<dbReference type="GO" id="GO:0008569">
    <property type="term" value="F:minus-end-directed microtubule motor activity"/>
    <property type="evidence" value="ECO:0007669"/>
    <property type="project" value="InterPro"/>
</dbReference>
<dbReference type="OrthoDB" id="10252139at2759"/>
<feature type="compositionally biased region" description="Basic and acidic residues" evidence="22">
    <location>
        <begin position="3479"/>
        <end position="3489"/>
    </location>
</feature>
<keyword evidence="12" id="KW-0067">ATP-binding</keyword>
<dbReference type="GO" id="GO:0030030">
    <property type="term" value="P:cell projection organization"/>
    <property type="evidence" value="ECO:0007669"/>
    <property type="project" value="UniProtKB-KW"/>
</dbReference>
<dbReference type="FunFam" id="3.40.50.300:FF:001685">
    <property type="entry name" value="Dynein heavy chain, putative"/>
    <property type="match status" value="1"/>
</dbReference>
<organism evidence="35 36">
    <name type="scientific">Pelagomonas calceolata</name>
    <dbReference type="NCBI Taxonomy" id="35677"/>
    <lineage>
        <taxon>Eukaryota</taxon>
        <taxon>Sar</taxon>
        <taxon>Stramenopiles</taxon>
        <taxon>Ochrophyta</taxon>
        <taxon>Pelagophyceae</taxon>
        <taxon>Pelagomonadales</taxon>
        <taxon>Pelagomonadaceae</taxon>
        <taxon>Pelagomonas</taxon>
    </lineage>
</organism>
<dbReference type="PANTHER" id="PTHR45703:SF22">
    <property type="entry name" value="DYNEIN CYTOPLASMIC 2 HEAVY CHAIN 1"/>
    <property type="match status" value="1"/>
</dbReference>
<dbReference type="Pfam" id="PF12774">
    <property type="entry name" value="AAA_6"/>
    <property type="match status" value="2"/>
</dbReference>
<evidence type="ECO:0000259" key="30">
    <source>
        <dbReference type="Pfam" id="PF18198"/>
    </source>
</evidence>
<keyword evidence="17" id="KW-0505">Motor protein</keyword>
<dbReference type="InterPro" id="IPR049400">
    <property type="entry name" value="DYNC2H1_AAA_dom"/>
</dbReference>
<evidence type="ECO:0000256" key="20">
    <source>
        <dbReference type="ARBA" id="ARBA00023902"/>
    </source>
</evidence>
<dbReference type="InterPro" id="IPR042228">
    <property type="entry name" value="Dynein_linker_3"/>
</dbReference>
<keyword evidence="5" id="KW-0217">Developmental protein</keyword>
<feature type="domain" description="Dynein heavy chain hydrolytic ATP-binding dynein motor region" evidence="26">
    <location>
        <begin position="1665"/>
        <end position="1735"/>
    </location>
</feature>
<evidence type="ECO:0000256" key="10">
    <source>
        <dbReference type="ARBA" id="ARBA00022741"/>
    </source>
</evidence>
<reference evidence="35" key="1">
    <citation type="submission" date="2021-11" db="EMBL/GenBank/DDBJ databases">
        <authorList>
            <consortium name="Genoscope - CEA"/>
            <person name="William W."/>
        </authorList>
    </citation>
    <scope>NUCLEOTIDE SEQUENCE</scope>
</reference>
<dbReference type="FunFam" id="3.40.50.300:FF:000706">
    <property type="entry name" value="Cytoplasmic dynein 2 heavy chain 1"/>
    <property type="match status" value="1"/>
</dbReference>
<evidence type="ECO:0000259" key="24">
    <source>
        <dbReference type="Pfam" id="PF08385"/>
    </source>
</evidence>
<evidence type="ECO:0000256" key="6">
    <source>
        <dbReference type="ARBA" id="ARBA00022475"/>
    </source>
</evidence>
<evidence type="ECO:0000256" key="22">
    <source>
        <dbReference type="SAM" id="MobiDB-lite"/>
    </source>
</evidence>
<dbReference type="Gene3D" id="3.40.50.300">
    <property type="entry name" value="P-loop containing nucleotide triphosphate hydrolases"/>
    <property type="match status" value="6"/>
</dbReference>
<evidence type="ECO:0000256" key="14">
    <source>
        <dbReference type="ARBA" id="ARBA00023054"/>
    </source>
</evidence>
<evidence type="ECO:0000313" key="36">
    <source>
        <dbReference type="Proteomes" id="UP000789595"/>
    </source>
</evidence>
<dbReference type="GO" id="GO:0045505">
    <property type="term" value="F:dynein intermediate chain binding"/>
    <property type="evidence" value="ECO:0007669"/>
    <property type="project" value="InterPro"/>
</dbReference>
<dbReference type="InterPro" id="IPR013602">
    <property type="entry name" value="Dynein_heavy_linker"/>
</dbReference>
<feature type="domain" description="Dynein heavy chain ATP-binding dynein motor region" evidence="29">
    <location>
        <begin position="3892"/>
        <end position="4116"/>
    </location>
</feature>
<evidence type="ECO:0000256" key="11">
    <source>
        <dbReference type="ARBA" id="ARBA00022794"/>
    </source>
</evidence>
<keyword evidence="15" id="KW-0969">Cilium</keyword>
<evidence type="ECO:0000259" key="28">
    <source>
        <dbReference type="Pfam" id="PF12780"/>
    </source>
</evidence>
<evidence type="ECO:0000256" key="19">
    <source>
        <dbReference type="ARBA" id="ARBA00023273"/>
    </source>
</evidence>
<protein>
    <recommendedName>
        <fullName evidence="20">Cytoplasmic dynein 2 heavy chain 1</fullName>
    </recommendedName>
</protein>
<feature type="domain" description="Cytoplasmic dynein 2 heavy chain 1 AAA+ ATPase" evidence="32">
    <location>
        <begin position="2725"/>
        <end position="2818"/>
    </location>
</feature>
<evidence type="ECO:0000256" key="12">
    <source>
        <dbReference type="ARBA" id="ARBA00022840"/>
    </source>
</evidence>
<feature type="coiled-coil region" evidence="21">
    <location>
        <begin position="3551"/>
        <end position="3606"/>
    </location>
</feature>
<dbReference type="Gene3D" id="1.20.920.20">
    <property type="match status" value="1"/>
</dbReference>
<dbReference type="Proteomes" id="UP000789595">
    <property type="component" value="Unassembled WGS sequence"/>
</dbReference>
<dbReference type="Pfam" id="PF18198">
    <property type="entry name" value="AAA_lid_11"/>
    <property type="match status" value="1"/>
</dbReference>
<dbReference type="Gene3D" id="1.10.8.710">
    <property type="match status" value="1"/>
</dbReference>
<dbReference type="FunFam" id="3.40.50.300:FF:000598">
    <property type="entry name" value="Dynein cytoplasmic 2 heavy chain 1"/>
    <property type="match status" value="1"/>
</dbReference>
<dbReference type="Pfam" id="PF12777">
    <property type="entry name" value="MT"/>
    <property type="match status" value="1"/>
</dbReference>
<dbReference type="InterPro" id="IPR056759">
    <property type="entry name" value="DYH2-5-8_CC"/>
</dbReference>
<dbReference type="Gene3D" id="1.20.58.1120">
    <property type="match status" value="1"/>
</dbReference>
<dbReference type="GO" id="GO:0005886">
    <property type="term" value="C:plasma membrane"/>
    <property type="evidence" value="ECO:0007669"/>
    <property type="project" value="UniProtKB-SubCell"/>
</dbReference>
<keyword evidence="19" id="KW-0966">Cell projection</keyword>
<feature type="domain" description="Dynein heavy chain region D6 P-loop" evidence="23">
    <location>
        <begin position="4364"/>
        <end position="4474"/>
    </location>
</feature>
<dbReference type="EMBL" id="CAKKNE010000003">
    <property type="protein sequence ID" value="CAH0371930.1"/>
    <property type="molecule type" value="Genomic_DNA"/>
</dbReference>
<dbReference type="InterPro" id="IPR054354">
    <property type="entry name" value="DYNC2H1-like_lid"/>
</dbReference>
<dbReference type="GO" id="GO:0051959">
    <property type="term" value="F:dynein light intermediate chain binding"/>
    <property type="evidence" value="ECO:0007669"/>
    <property type="project" value="InterPro"/>
</dbReference>
<feature type="domain" description="Dynein axonemal heavy chain 2/5/8 coiled-coil" evidence="34">
    <location>
        <begin position="939"/>
        <end position="1055"/>
    </location>
</feature>
<feature type="domain" description="Dynein heavy chain coiled coil stalk" evidence="27">
    <location>
        <begin position="3536"/>
        <end position="3855"/>
    </location>
</feature>
<feature type="domain" description="Dynein heavy chain AAA lid" evidence="30">
    <location>
        <begin position="4507"/>
        <end position="4643"/>
    </location>
</feature>
<keyword evidence="36" id="KW-1185">Reference proteome</keyword>
<dbReference type="Pfam" id="PF22597">
    <property type="entry name" value="DYN_lid"/>
    <property type="match status" value="1"/>
</dbReference>
<name>A0A8J2SHJ0_9STRA</name>
<evidence type="ECO:0000259" key="26">
    <source>
        <dbReference type="Pfam" id="PF12774"/>
    </source>
</evidence>
<evidence type="ECO:0000256" key="13">
    <source>
        <dbReference type="ARBA" id="ARBA00023017"/>
    </source>
</evidence>
<dbReference type="InterPro" id="IPR027417">
    <property type="entry name" value="P-loop_NTPase"/>
</dbReference>
<keyword evidence="11" id="KW-0970">Cilium biogenesis/degradation</keyword>
<evidence type="ECO:0000256" key="18">
    <source>
        <dbReference type="ARBA" id="ARBA00023212"/>
    </source>
</evidence>
<sequence>MTDNRHAYFIRCISAISGIGPNPVFDSLDPLAAFLDDPSCTVLRAWVRENGTVLLSTLLTTEEAVASTTAYLQNVAFVKRLAVSLNANNLTSAVLPLSLGRFGAAVSLHEVLKELYCPILLCAEDPECIPQSAKGLLFRLEHSLGSFTGLQNDNPEMSPSLESFVNIKSVIDEIDLWNNTRSSMGFDGDLIHSVASALEPLRKWFDTLEMPPWSQAGEFIDQVMDSLDRIWKAEGRGSQVYPESRMRHLLDIMSSTVGQSVQRELRAIGIWEEGFAKVRPELISGLRLCESWCKACEELIFLWKDNTEGRSWVGFDYKDEFVLLLGHRLQEILTLRQTREELSRLLSGDFDTENDQKQMQNARSATLVGSLGKYFAGIDPLLCSHHTDSAWHRAVEKYEKSLAPLDFQIAANFRQMISPLHETPLPLLHELRQFKHLLSRCNIRRALVSEREALLHQLVDMIENMGENFHVLIHDATSGLEKYSCLLGKHVSGILRARQISFHIQDLSEGNAQLFGDLEHAKVLLSLGSELQSRCRKTEHELLGEWIAEVKNELTSSEAGMCTKGKLMEISQEGLLIVNYSSRLVQLLREVRQLTELGVTVPDSIKQAAKDGEQYYRFGVVLKKVASFFNSMDTQILKTQRPMLLNALMAFEEIVEKRNTHGGVIEWRTPTEYERYVERLQQAATKLAHENRQLRHIHHELSTSVVLLMDIDMLKHRSKWKQHWLEIVGRINVLSDRYPQDRMRKWVIHWDHQVYKVLEAAYCTGLETLNESLQLPESLKVELGFFSSSEQMPLQLKPSVEEIRSIYYHELKKFVSAPSAFKGLNGSNEVYTKMAGSNTQSLVRVYIKAELLFVELCNLLEQYESWSSLCATADLDAVVELCCSSPTLFETNFRALRDKRRAAERLPDFIKVDCICVSLGPLKLSLEDNFQRAYETLLLVLKRTMTNDINEVKAYLTESTEMLSSRPQSVEDITIAQKNWREIDGRRDNMQAKSKGLLDLGSILGLHATGTHTDTASLSGKASSLSARWTAFTDQMEAFNEMIEIQKGTLKARLEENVIEQNQAIDKFAERWRALKPSGLELWDLDNVRKTFDDLNEWKAQLQDFKDRADELVEHFVSFNMPVPPRFDGLSVIELEITMSSTSWSLLRDYLSELDLLEKQDWISFRGNMHLLHDLAMSWSDKVKERIVAGQADAVMLHLSSQLERIKAAATTLKYCHGKDFKDEHWSALLQGKLGLGKEIRLESLTVGHFVAALDKVLEPALLVFVKELQAQAQGEVLVRDALQELSVWSQTAELSLVEYKEQGRKTMLVKDWGRMFLDLGDKQSLLSSLKESQFYRAFESIGASYETKMSNLDFVLHALNTVQRKWVYLEPIFARGGLPNESKRFRGVDEDFREIMCLVEVDQKLFNLVDPHVHHDIKRTLQTMLEQLEWCQKALCNFLEEKRAKFPRFYFIGDDDLLEILGQAQNPAVIQAHLKKLFQGTTTVRFNKTMTKIQSMVSAAGEVVDLDHAVATSDRVEDWLSAFADEMKSTLASLLASYLLSLTKTGEVNFEMYPSQVMCIGELVQFTDSVESSIGNGFTDLLIKVKSQLAALTNQDLSAMPVVQIKVKALVMDLVHNLGILEHLDSARCCHVHDWAWRKQLRYYVRNMKYIAANVCMSDGAFLYTYEYQGNAAKLVHTPLTDRCYLTLVQGMHMGFGGNPYGPAGTGKTESVKALGNAFGRQVLVFNCFDESHQLLTNRGFMFLNEIEALHSSGLLFATYEWSSKKLLYAGLTHLVKTRDTNREMVEFICPNEASSSSGEEWWGNGISLVVTPDHNMVVQDSLLERETLRAEPFASRMQQPEWYMKKSAVELSRSHTRLQFLTCAREGIDVPKNSSLAQYIDAKLKSLRIDPRKENRVVAFLEFYGFWHDNSFVIFRENKKACALCSYACKQTEMEFLKKRLTLLGVAFHIIVIGRGWHIYIDDLHYLSCFVVKLGRCCQQNQIVGHCQVTDSGELSQVEQNKTLRTFSKYTDMKACACRTSDGDDARCIGVYFSLFVGDVHCSQVRLIFSRCQLPSDLEGQMLGLVGQSLQDLMPKYISMPLVCYPFAIRTRGWNNFSRMASFLSNEDAEPSQRLLINVNNTQTCAYNRERFVEKTTNKPGEIRPGLLLRQLPCWVFHLTRSKARAVLTGICVAYGHHCGTQSSIQVVGDRIRDQLVCLALHAGWSTHFTYDGCNSRESHPPSSDTWCVVYLTDMCCLDATIHTRSSEHSLTTIDHARRNGLAIPSKVRTIKYTGQTWCVNVPKYHFVVVRRARRDAQGRVVLASVPTIQGNCDEGIDFHSMGRIFIGLVKCGAWGCFDEFNRLKEDQLSAISQQIQVIQDAIKARAPVLSLVGREINVDFNAGIFVTLNPAGKDYGGRSQIPDNLKALFRPVAMGRPDNELIAEVYLQTEGFTQARGLSKKIVSLFMLSKQLLSRQRHYDWGLRALKAVLNTGGKLLVQARGEAQVSVGMEAELLIKAVRINTLSKLTFSDTSCFLALIGDIFPGAESSDVAGGELEVAIRKVMQSKPFSLTLDETQICKMLQLKEALDQRMGCVVVGPSGCGKSTVWRVLKAALIEGGQAVQVHVMNPKSMPRQQLLGEMDMDTREWTDGVLTDAARNVVKAPAEVRSWIVCDGDVDPEWIESLNSVLDDNHLLTLPSGERISFGGNVNFLFETHDLRFASPATISRMGMIFLADEDTNKKRLVSKWLLSQDNANRSHLAGWLEDIFYKALDYLVRMRSFVVETTLVGTILNGLSSISGVSTKLSFVVGLIRGLGGNLSASDRSCFAKEVFAWARERPPDHSAPLDCDVDISGEKLFSYSSQFGDVSEDAGKEPNSKEQTLKSVIETPLTQRTMAQLKPWIEAAEPFIIVGNEGCGKELMIRHAFAQRRKFVVTIINCSAQTKVAHIIAKIQQCCSLFSASDGRVYRPRDCERLILYLKNLNLPKPDIYGTCMLVAFLQQLVTFGGFYDANLEFLRIEGVQIVASINPATTIGRHPLSTRFTAIVRIYYLDYPETHELSTIYEKLLVIAFRRVIAEGGAEVASNLAKFMKLEERTKLATTLVEIYEKIKATFLVDDARHYLFTPRDLSAWVKNLSQYDLGGEDLLDVISYEGSRIFRDRMVDEESETKLDSIVRTILRSKFHFVPSLTDIHFTTMGLAAIGGHTKYSKQQRSESSGTDSLNTPLLVRTTRTEFQSYVQKGIEHYERETAELNMLLFPQILEHISRVDRVISSPGGNLLLIGRSGVGRRTAVKIVSHMHGFGFHNPSLTRSAGEDAIRHFRSELKPVFHSVATERGHSILYLEDHHFTCEAVLEIVNSMLSSGEVPGLFSNEELETLYASMREAMMDEGTEVNPYDYFIQQIRQSIHLCVAMDPTSKNFDIRCESNPALFTRCTILWMGKWSRSSMRSVPAMIDGVKSLLLAGSSPDATAVQRLDSKMSMQGGKTASKDDDEDVAMEERPGAKNDRDENLLEALIRIHESADLASPREFMVFLENWKVLYSQMQVGIQTKLKHLQAGLKKLGEASMTVDSLSNDAELEQEKLQDAQRGADEAMEMITKTLSEATSRRAEVHELQREVKEKEEHTMNRQGEIKNELSSIQPVLETAKAAVGQIKAEHLNEIRSLKMPPEPIADVLGAVLKLLGISDVSWTSMKKFLGNRGVKDEILNYDARRIGGEMRKDVARLLKQKASSFDQAAITRVSVAAAPLAAWVKANIRYSVVLEKIRPLESELSQAEDSLAKCNHRLQRCEEEILSIDNRVTALKSKFGEHTREAEKLRARLMMAEGTLAKAQNLLAKLSDEHARWQDQVKELRLELAALPRQLLLAAGFLTYLPRCPEDAREAATDAWKLHVEVANFSFKHLLSTESQLLAWKQLGLPDDPLSQENALVIAHNPHSRVPFVIDPADAARGWLQAHYGTDPARPLESIQSADTRFTNQVELAVRFGKTLLVFDVDTLEPMLYPIVRKDIFMQGPRSVICLGGKMLDYNKNFRLVLATRNPQPDLPPDATALCTLINFTVTRSGLRGQLLGMSIHHEQPELEIKKSQMLKQEEDYKIRLAALEKTLLEALATAEGDLLENSLLIESLSQTKEASWEIKNALSASAQASVELDKQREAYKGLSSDCCQLFFLVRSLAAINSMYHFSLASFLRLFRKGLLQGKSIDTDATLAERLQQLTPLIERLVFFYVSRGLFKADRCMFALHVVHGMHKKHFQAGEWELFAGLTPTKEGVCDGRPLDLPCWAGHDRMAAFSNMSTQLGALVSELDLKNTTRWSHWAKSPECEREFPAEIMRKCTPFQRVLITQCFRPDRLTTVLHAFACEILQISALAPPSLNFDQLHKQETEANLPILLITTAGADPSKELADFSATVVGRNRFKSLAMGGGTHDLAMSLLRETSSEGDWLCLQNLHLVVAWLPLLEKALAVISAHEDFRLWLTTEPHTAFPHVLLQKSLKVTFESPPGTKRNMQRTLSIWGRDFFDTGECRHRPQLLFCLAWLHAILQERRTYVPQGWSKFYEFSVGDLRAGAFVMDAAAAAATKSGELDLDVVHGLIEDAIYGGRIDNLHDARVLKAYLRRIFTRDVIEGRLPLTPDLLVPIPCTYSAAVSAVSTLSPQDTPALFGLPNNIEKSLQRTASSRVSDQLRQLYVVGSESLLFDREIWRSKLGPLLEHWQHLTAKYPALNAKASLGALNTVELKNPIAGFVATEILAAESILLHVSSQMATLKKVIYGTALLTPFIKTTATCLLMGNIPSTWSNLWDGPDKPTTWLALLVHKAFGIKSWSPKVRDGSLLKDELDLNDLFRPLTFLNSLCQLTARQAHCPMDVLNLVSAWSKSSIVSSTLVIIKSLIMQGAEMNGTQLKETSRDAPEIVPLPPLVIGYSKVALSDKINSLQLPVYHDATRRQFLFEIQLPIKEDADTWILSGVAIFLSQA</sequence>
<feature type="domain" description="Dynein heavy chain hydrolytic ATP-binding dynein motor region" evidence="26">
    <location>
        <begin position="2312"/>
        <end position="2588"/>
    </location>
</feature>
<evidence type="ECO:0000256" key="3">
    <source>
        <dbReference type="ARBA" id="ARBA00004245"/>
    </source>
</evidence>
<evidence type="ECO:0000256" key="8">
    <source>
        <dbReference type="ARBA" id="ARBA00022701"/>
    </source>
</evidence>
<evidence type="ECO:0000313" key="35">
    <source>
        <dbReference type="EMBL" id="CAH0371930.1"/>
    </source>
</evidence>
<dbReference type="InterPro" id="IPR041658">
    <property type="entry name" value="AAA_lid_11"/>
</dbReference>
<keyword evidence="8" id="KW-0493">Microtubule</keyword>
<keyword evidence="9" id="KW-0677">Repeat</keyword>
<dbReference type="InterPro" id="IPR043160">
    <property type="entry name" value="Dynein_C_barrel"/>
</dbReference>
<dbReference type="GO" id="GO:0005929">
    <property type="term" value="C:cilium"/>
    <property type="evidence" value="ECO:0007669"/>
    <property type="project" value="UniProtKB-SubCell"/>
</dbReference>
<evidence type="ECO:0000256" key="21">
    <source>
        <dbReference type="SAM" id="Coils"/>
    </source>
</evidence>
<dbReference type="Pfam" id="PF12780">
    <property type="entry name" value="AAA_8"/>
    <property type="match status" value="1"/>
</dbReference>
<dbReference type="FunFam" id="3.20.180.20:FF:000002">
    <property type="entry name" value="Cytoplasmic dynein heavy chain 1"/>
    <property type="match status" value="1"/>
</dbReference>
<keyword evidence="13" id="KW-0243">Dynein</keyword>